<gene>
    <name evidence="1" type="ORF">METZ01_LOCUS281221</name>
</gene>
<protein>
    <recommendedName>
        <fullName evidence="2">Amidase domain-containing protein</fullName>
    </recommendedName>
</protein>
<proteinExistence type="predicted"/>
<evidence type="ECO:0000313" key="1">
    <source>
        <dbReference type="EMBL" id="SVC28367.1"/>
    </source>
</evidence>
<organism evidence="1">
    <name type="scientific">marine metagenome</name>
    <dbReference type="NCBI Taxonomy" id="408172"/>
    <lineage>
        <taxon>unclassified sequences</taxon>
        <taxon>metagenomes</taxon>
        <taxon>ecological metagenomes</taxon>
    </lineage>
</organism>
<accession>A0A382L056</accession>
<dbReference type="EMBL" id="UINC01083046">
    <property type="protein sequence ID" value="SVC28367.1"/>
    <property type="molecule type" value="Genomic_DNA"/>
</dbReference>
<evidence type="ECO:0008006" key="2">
    <source>
        <dbReference type="Google" id="ProtNLM"/>
    </source>
</evidence>
<dbReference type="AlphaFoldDB" id="A0A382L056"/>
<sequence>MLRLNDIINKRNTLEDYLARYEKGDVNADLVAAIANKYEDRK</sequence>
<reference evidence="1" key="1">
    <citation type="submission" date="2018-05" db="EMBL/GenBank/DDBJ databases">
        <authorList>
            <person name="Lanie J.A."/>
            <person name="Ng W.-L."/>
            <person name="Kazmierczak K.M."/>
            <person name="Andrzejewski T.M."/>
            <person name="Davidsen T.M."/>
            <person name="Wayne K.J."/>
            <person name="Tettelin H."/>
            <person name="Glass J.I."/>
            <person name="Rusch D."/>
            <person name="Podicherti R."/>
            <person name="Tsui H.-C.T."/>
            <person name="Winkler M.E."/>
        </authorList>
    </citation>
    <scope>NUCLEOTIDE SEQUENCE</scope>
</reference>
<name>A0A382L056_9ZZZZ</name>
<feature type="non-terminal residue" evidence="1">
    <location>
        <position position="42"/>
    </location>
</feature>